<protein>
    <submittedName>
        <fullName evidence="2">Uncharacterized protein</fullName>
    </submittedName>
</protein>
<dbReference type="RefSeq" id="XP_028879831.1">
    <property type="nucleotide sequence ID" value="XM_029028978.1"/>
</dbReference>
<name>A0A1X0NM21_9TRYP</name>
<dbReference type="AlphaFoldDB" id="A0A1X0NM21"/>
<feature type="region of interest" description="Disordered" evidence="1">
    <location>
        <begin position="116"/>
        <end position="141"/>
    </location>
</feature>
<evidence type="ECO:0000313" key="2">
    <source>
        <dbReference type="EMBL" id="ORC85765.1"/>
    </source>
</evidence>
<dbReference type="VEuPathDB" id="TriTrypDB:TM35_000332220"/>
<comment type="caution">
    <text evidence="2">The sequence shown here is derived from an EMBL/GenBank/DDBJ whole genome shotgun (WGS) entry which is preliminary data.</text>
</comment>
<proteinExistence type="predicted"/>
<keyword evidence="3" id="KW-1185">Reference proteome</keyword>
<feature type="compositionally biased region" description="Basic and acidic residues" evidence="1">
    <location>
        <begin position="226"/>
        <end position="244"/>
    </location>
</feature>
<dbReference type="GeneID" id="39988758"/>
<sequence>MMMMYQPISRKELEKYLPNFDPSCDPQVGEWLLVTPHRRVALVDPLIQISQKEKMRPIYPCSEERGLTVVSPTETLPDTEASTTTRIDDPSRVFPSLEKVRQKYCRHRPHCISKYENIKDDNNNKKDKDDEGKNEMKGNEDDYEADDTILYLNPRALLLTPCAPAVFGGSDFIEGLETETGRVVFVNWRTGEVRTDTAALQPKPTPEWAEGVLEKATVEFESWLRREVSMNERKPEGKEEDRDVPPLQKMRIH</sequence>
<organism evidence="2 3">
    <name type="scientific">Trypanosoma theileri</name>
    <dbReference type="NCBI Taxonomy" id="67003"/>
    <lineage>
        <taxon>Eukaryota</taxon>
        <taxon>Discoba</taxon>
        <taxon>Euglenozoa</taxon>
        <taxon>Kinetoplastea</taxon>
        <taxon>Metakinetoplastina</taxon>
        <taxon>Trypanosomatida</taxon>
        <taxon>Trypanosomatidae</taxon>
        <taxon>Trypanosoma</taxon>
    </lineage>
</organism>
<feature type="region of interest" description="Disordered" evidence="1">
    <location>
        <begin position="226"/>
        <end position="253"/>
    </location>
</feature>
<reference evidence="2 3" key="1">
    <citation type="submission" date="2017-03" db="EMBL/GenBank/DDBJ databases">
        <title>An alternative strategy for trypanosome survival in the mammalian bloodstream revealed through genome and transcriptome analysis of the ubiquitous bovine parasite Trypanosoma (Megatrypanum) theileri.</title>
        <authorList>
            <person name="Kelly S."/>
            <person name="Ivens A."/>
            <person name="Mott A."/>
            <person name="O'Neill E."/>
            <person name="Emms D."/>
            <person name="Macleod O."/>
            <person name="Voorheis P."/>
            <person name="Matthews J."/>
            <person name="Matthews K."/>
            <person name="Carrington M."/>
        </authorList>
    </citation>
    <scope>NUCLEOTIDE SEQUENCE [LARGE SCALE GENOMIC DNA]</scope>
    <source>
        <strain evidence="2">Edinburgh</strain>
    </source>
</reference>
<accession>A0A1X0NM21</accession>
<feature type="compositionally biased region" description="Basic and acidic residues" evidence="1">
    <location>
        <begin position="116"/>
        <end position="140"/>
    </location>
</feature>
<dbReference type="OrthoDB" id="243618at2759"/>
<gene>
    <name evidence="2" type="ORF">TM35_000332220</name>
</gene>
<dbReference type="EMBL" id="NBCO01000033">
    <property type="protein sequence ID" value="ORC85765.1"/>
    <property type="molecule type" value="Genomic_DNA"/>
</dbReference>
<evidence type="ECO:0000256" key="1">
    <source>
        <dbReference type="SAM" id="MobiDB-lite"/>
    </source>
</evidence>
<evidence type="ECO:0000313" key="3">
    <source>
        <dbReference type="Proteomes" id="UP000192257"/>
    </source>
</evidence>
<dbReference type="Proteomes" id="UP000192257">
    <property type="component" value="Unassembled WGS sequence"/>
</dbReference>